<dbReference type="PANTHER" id="PTHR10815">
    <property type="entry name" value="METHYLATED-DNA--PROTEIN-CYSTEINE METHYLTRANSFERASE"/>
    <property type="match status" value="1"/>
</dbReference>
<dbReference type="CDD" id="cd06445">
    <property type="entry name" value="ATase"/>
    <property type="match status" value="1"/>
</dbReference>
<evidence type="ECO:0000259" key="2">
    <source>
        <dbReference type="Pfam" id="PF01035"/>
    </source>
</evidence>
<dbReference type="InterPro" id="IPR014048">
    <property type="entry name" value="MethylDNA_cys_MeTrfase_DNA-bd"/>
</dbReference>
<dbReference type="Gene3D" id="1.10.10.10">
    <property type="entry name" value="Winged helix-like DNA-binding domain superfamily/Winged helix DNA-binding domain"/>
    <property type="match status" value="1"/>
</dbReference>
<organism evidence="3">
    <name type="scientific">Streptoalloteichus sp. ATCC 53650</name>
    <dbReference type="NCBI Taxonomy" id="756733"/>
    <lineage>
        <taxon>Bacteria</taxon>
        <taxon>Bacillati</taxon>
        <taxon>Actinomycetota</taxon>
        <taxon>Actinomycetes</taxon>
        <taxon>Pseudonocardiales</taxon>
        <taxon>Pseudonocardiaceae</taxon>
        <taxon>Streptoalloteichus</taxon>
    </lineage>
</organism>
<name>K4NYN9_9PSEU</name>
<dbReference type="SUPFAM" id="SSF46767">
    <property type="entry name" value="Methylated DNA-protein cysteine methyltransferase, C-terminal domain"/>
    <property type="match status" value="1"/>
</dbReference>
<proteinExistence type="predicted"/>
<dbReference type="EMBL" id="JX679499">
    <property type="protein sequence ID" value="AFV52105.1"/>
    <property type="molecule type" value="Genomic_DNA"/>
</dbReference>
<evidence type="ECO:0000313" key="3">
    <source>
        <dbReference type="EMBL" id="AFV52105.1"/>
    </source>
</evidence>
<accession>K4NYN9</accession>
<dbReference type="GO" id="GO:0006281">
    <property type="term" value="P:DNA repair"/>
    <property type="evidence" value="ECO:0007669"/>
    <property type="project" value="InterPro"/>
</dbReference>
<dbReference type="PANTHER" id="PTHR10815:SF13">
    <property type="entry name" value="METHYLATED-DNA--PROTEIN-CYSTEINE METHYLTRANSFERASE"/>
    <property type="match status" value="1"/>
</dbReference>
<dbReference type="Pfam" id="PF01035">
    <property type="entry name" value="DNA_binding_1"/>
    <property type="match status" value="1"/>
</dbReference>
<reference evidence="3" key="1">
    <citation type="journal article" date="2013" name="Proc. Natl. Acad. Sci. U.S.A.">
        <title>A new member of the 4-methylideneimidazole-5-one-containing aminomutase family from the enediyne kedarcidin biosynthetic pathway.</title>
        <authorList>
            <person name="Huang S.X."/>
            <person name="Lohman J.R."/>
            <person name="Huang T."/>
            <person name="Shen B."/>
        </authorList>
    </citation>
    <scope>NUCLEOTIDE SEQUENCE</scope>
    <source>
        <strain evidence="3">ATCC 53650</strain>
    </source>
</reference>
<sequence>MTPLGSEVLDTPVGPLVIVTHADGSVAACGFAATTDELFDSLRLPRLRTVPGDGPTAALTAARAYFAGELSALDTVAVRQPGTPLTQQVWQRLRELPAGTTATYRDLLPTAPRAAGRAAAVNRVGLFVPCHRVHRVDGGLGGYSWGLSVKQWLRGHESRG</sequence>
<feature type="domain" description="Methylated-DNA-[protein]-cysteine S-methyltransferase DNA binding" evidence="2">
    <location>
        <begin position="85"/>
        <end position="158"/>
    </location>
</feature>
<dbReference type="InterPro" id="IPR036388">
    <property type="entry name" value="WH-like_DNA-bd_sf"/>
</dbReference>
<keyword evidence="1" id="KW-0227">DNA damage</keyword>
<protein>
    <recommendedName>
        <fullName evidence="2">Methylated-DNA-[protein]-cysteine S-methyltransferase DNA binding domain-containing protein</fullName>
    </recommendedName>
</protein>
<evidence type="ECO:0000256" key="1">
    <source>
        <dbReference type="ARBA" id="ARBA00022763"/>
    </source>
</evidence>
<dbReference type="InterPro" id="IPR036217">
    <property type="entry name" value="MethylDNA_cys_MeTrfase_DNAb"/>
</dbReference>
<dbReference type="NCBIfam" id="TIGR00589">
    <property type="entry name" value="ogt"/>
    <property type="match status" value="1"/>
</dbReference>
<dbReference type="GO" id="GO:0003824">
    <property type="term" value="F:catalytic activity"/>
    <property type="evidence" value="ECO:0007669"/>
    <property type="project" value="InterPro"/>
</dbReference>
<dbReference type="AlphaFoldDB" id="K4NYN9"/>